<evidence type="ECO:0000256" key="2">
    <source>
        <dbReference type="ARBA" id="ARBA00013081"/>
    </source>
</evidence>
<feature type="domain" description="FCP1 homology" evidence="10">
    <location>
        <begin position="141"/>
        <end position="389"/>
    </location>
</feature>
<comment type="catalytic activity">
    <reaction evidence="5">
        <text>O-phospho-L-seryl-[protein] + H2O = L-seryl-[protein] + phosphate</text>
        <dbReference type="Rhea" id="RHEA:20629"/>
        <dbReference type="Rhea" id="RHEA-COMP:9863"/>
        <dbReference type="Rhea" id="RHEA-COMP:11604"/>
        <dbReference type="ChEBI" id="CHEBI:15377"/>
        <dbReference type="ChEBI" id="CHEBI:29999"/>
        <dbReference type="ChEBI" id="CHEBI:43474"/>
        <dbReference type="ChEBI" id="CHEBI:83421"/>
        <dbReference type="EC" id="3.1.3.16"/>
    </reaction>
</comment>
<dbReference type="InterPro" id="IPR004274">
    <property type="entry name" value="FCP1_dom"/>
</dbReference>
<keyword evidence="4" id="KW-0539">Nucleus</keyword>
<comment type="catalytic activity">
    <reaction evidence="6">
        <text>O-phospho-L-threonyl-[protein] + H2O = L-threonyl-[protein] + phosphate</text>
        <dbReference type="Rhea" id="RHEA:47004"/>
        <dbReference type="Rhea" id="RHEA-COMP:11060"/>
        <dbReference type="Rhea" id="RHEA-COMP:11605"/>
        <dbReference type="ChEBI" id="CHEBI:15377"/>
        <dbReference type="ChEBI" id="CHEBI:30013"/>
        <dbReference type="ChEBI" id="CHEBI:43474"/>
        <dbReference type="ChEBI" id="CHEBI:61977"/>
        <dbReference type="EC" id="3.1.3.16"/>
    </reaction>
</comment>
<feature type="domain" description="DRBM" evidence="9">
    <location>
        <begin position="623"/>
        <end position="689"/>
    </location>
</feature>
<dbReference type="SUPFAM" id="SSF56784">
    <property type="entry name" value="HAD-like"/>
    <property type="match status" value="1"/>
</dbReference>
<dbReference type="Pfam" id="PF03031">
    <property type="entry name" value="NIF"/>
    <property type="match status" value="1"/>
</dbReference>
<evidence type="ECO:0000256" key="1">
    <source>
        <dbReference type="ARBA" id="ARBA00004123"/>
    </source>
</evidence>
<dbReference type="InterPro" id="IPR036412">
    <property type="entry name" value="HAD-like_sf"/>
</dbReference>
<evidence type="ECO:0000256" key="3">
    <source>
        <dbReference type="ARBA" id="ARBA00022801"/>
    </source>
</evidence>
<reference evidence="11 12" key="1">
    <citation type="journal article" date="2020" name="BMC Genomics">
        <title>Intraspecific diversification of the crop wild relative Brassica cretica Lam. using demographic model selection.</title>
        <authorList>
            <person name="Kioukis A."/>
            <person name="Michalopoulou V.A."/>
            <person name="Briers L."/>
            <person name="Pirintsos S."/>
            <person name="Studholme D.J."/>
            <person name="Pavlidis P."/>
            <person name="Sarris P.F."/>
        </authorList>
    </citation>
    <scope>NUCLEOTIDE SEQUENCE [LARGE SCALE GENOMIC DNA]</scope>
    <source>
        <strain evidence="12">cv. PFS-1207/04</strain>
    </source>
</reference>
<feature type="compositionally biased region" description="Basic and acidic residues" evidence="8">
    <location>
        <begin position="749"/>
        <end position="758"/>
    </location>
</feature>
<evidence type="ECO:0000256" key="6">
    <source>
        <dbReference type="ARBA" id="ARBA00048336"/>
    </source>
</evidence>
<dbReference type="SUPFAM" id="SSF54768">
    <property type="entry name" value="dsRNA-binding domain-like"/>
    <property type="match status" value="3"/>
</dbReference>
<feature type="domain" description="DRBM" evidence="9">
    <location>
        <begin position="889"/>
        <end position="959"/>
    </location>
</feature>
<dbReference type="Gene3D" id="3.30.160.20">
    <property type="match status" value="3"/>
</dbReference>
<dbReference type="SMART" id="SM00358">
    <property type="entry name" value="DSRM"/>
    <property type="match status" value="3"/>
</dbReference>
<keyword evidence="12" id="KW-1185">Reference proteome</keyword>
<keyword evidence="3" id="KW-0378">Hydrolase</keyword>
<dbReference type="InterPro" id="IPR039189">
    <property type="entry name" value="Fcp1"/>
</dbReference>
<comment type="caution">
    <text evidence="11">The sequence shown here is derived from an EMBL/GenBank/DDBJ whole genome shotgun (WGS) entry which is preliminary data.</text>
</comment>
<feature type="region of interest" description="Disordered" evidence="8">
    <location>
        <begin position="577"/>
        <end position="607"/>
    </location>
</feature>
<dbReference type="Gene3D" id="3.40.50.1000">
    <property type="entry name" value="HAD superfamily/HAD-like"/>
    <property type="match status" value="1"/>
</dbReference>
<dbReference type="Pfam" id="PF00035">
    <property type="entry name" value="dsrm"/>
    <property type="match status" value="3"/>
</dbReference>
<evidence type="ECO:0000256" key="4">
    <source>
        <dbReference type="ARBA" id="ARBA00023242"/>
    </source>
</evidence>
<protein>
    <recommendedName>
        <fullName evidence="2">protein-serine/threonine phosphatase</fullName>
        <ecNumber evidence="2">3.1.3.16</ecNumber>
    </recommendedName>
</protein>
<evidence type="ECO:0000313" key="11">
    <source>
        <dbReference type="EMBL" id="KAF3529902.1"/>
    </source>
</evidence>
<dbReference type="SMART" id="SM00577">
    <property type="entry name" value="CPDc"/>
    <property type="match status" value="1"/>
</dbReference>
<evidence type="ECO:0000256" key="7">
    <source>
        <dbReference type="PROSITE-ProRule" id="PRU00266"/>
    </source>
</evidence>
<organism evidence="11 12">
    <name type="scientific">Brassica cretica</name>
    <name type="common">Mustard</name>
    <dbReference type="NCBI Taxonomy" id="69181"/>
    <lineage>
        <taxon>Eukaryota</taxon>
        <taxon>Viridiplantae</taxon>
        <taxon>Streptophyta</taxon>
        <taxon>Embryophyta</taxon>
        <taxon>Tracheophyta</taxon>
        <taxon>Spermatophyta</taxon>
        <taxon>Magnoliopsida</taxon>
        <taxon>eudicotyledons</taxon>
        <taxon>Gunneridae</taxon>
        <taxon>Pentapetalae</taxon>
        <taxon>rosids</taxon>
        <taxon>malvids</taxon>
        <taxon>Brassicales</taxon>
        <taxon>Brassicaceae</taxon>
        <taxon>Brassiceae</taxon>
        <taxon>Brassica</taxon>
    </lineage>
</organism>
<dbReference type="PANTHER" id="PTHR23081">
    <property type="entry name" value="RNA POLYMERASE II CTD PHOSPHATASE"/>
    <property type="match status" value="1"/>
</dbReference>
<sequence>MYNSNRVQVYHEDVRVGEMEIHPPREDDVMKQRAVMEEVKMGIKISSFSQPSKRCTPLAVLTTISSSGLCFKLEASAIPAHEPLSVFHSSCLRDQKTAVMSLGVVELHLVAMCSEDINNDRPCFWAFTVAPGTYDSCLGMLNLRCLGIVFDLDETLVVANTLHTFEVKIEGLLRRMSSEVDPRRRAVMVSEMKRYQDDKNLLKQYVESDQVVENGEMIKAQSEIVPALSDNHKPLVRPLIRLQEKNIVLTRINPMKRDTSVLVRLRTSWEELRSYLTAKEQRKRFEVYVCTMADKDYALEMWRLLDPEGNLINANDLLARIVCVKSGFKKSLFNVFLNATCHPKMALVIDDRREVWDEKDQPRVHVVRAFAPYHSPKAEATATPVLCAAKNLACGVRSGFFKHFDDSLLPRIAEISYENDVEDIPSPPDVSHYLVSEDVTSGLNGNKDPLSSDKMADAGMGRILKEAICGSSAALPAANTDPRIAAPVQQPIASASYVSAPVPVPVPAPVPVPVMQQAPQPSAIAFPSIQFQQPAIVATHLVPSEPSLQNSPASVEGEVPESELDLDTRRRLLILKHGQDPRDAAPSEPSFPKRPPVQAPPPHVQPRNGWFAAEEEMDPKTENPVGLLHEIAIKCGTKVDYKPGLVASTDMRFSIEAWFCGKKIGVGIGKSRREALQKAAEFSIQNLADLNFSTKLVFFNSLSTTLKRVVNAIIRPISMSMIVATTDGCVSLAYCYSFSADIYLSRENGDAGPSHRDAGPLTNQPSAGDEKAMPVATYTRLEGSIRHTGSIPTLRELCASEGWELSFQSQRPLQPDMVHTDEFHAKVAINGRVLGEGVGSTWEKARVHAAERALGNVRPLLQRQPSAGDEKAMPVATYTRLEGSIRHTGSIPTLRELCASEGWELSFQSQRPLQPDMVHTDEFHAKVAINGRVLGEGVGSTWEKARVHAAERALGNVRPLLQRQNMLMFFRSFGGMSNKRLKPNFQRSMQRMASSGRSS</sequence>
<feature type="region of interest" description="Disordered" evidence="8">
    <location>
        <begin position="749"/>
        <end position="772"/>
    </location>
</feature>
<comment type="subcellular location">
    <subcellularLocation>
        <location evidence="1">Nucleus</location>
    </subcellularLocation>
</comment>
<evidence type="ECO:0000256" key="8">
    <source>
        <dbReference type="SAM" id="MobiDB-lite"/>
    </source>
</evidence>
<evidence type="ECO:0000256" key="5">
    <source>
        <dbReference type="ARBA" id="ARBA00047761"/>
    </source>
</evidence>
<dbReference type="PROSITE" id="PS50137">
    <property type="entry name" value="DS_RBD"/>
    <property type="match status" value="3"/>
</dbReference>
<dbReference type="PANTHER" id="PTHR23081:SF0">
    <property type="entry name" value="RNA POLYMERASE II C-TERMINAL DOMAIN PHOSPHATASE-LIKE 1"/>
    <property type="match status" value="1"/>
</dbReference>
<name>A0ABQ7BBJ3_BRACR</name>
<feature type="compositionally biased region" description="Pro residues" evidence="8">
    <location>
        <begin position="592"/>
        <end position="604"/>
    </location>
</feature>
<dbReference type="EC" id="3.1.3.16" evidence="2"/>
<evidence type="ECO:0000313" key="12">
    <source>
        <dbReference type="Proteomes" id="UP000266723"/>
    </source>
</evidence>
<dbReference type="InterPro" id="IPR014720">
    <property type="entry name" value="dsRBD_dom"/>
</dbReference>
<dbReference type="Proteomes" id="UP000266723">
    <property type="component" value="Unassembled WGS sequence"/>
</dbReference>
<keyword evidence="7" id="KW-0694">RNA-binding</keyword>
<accession>A0ABQ7BBJ3</accession>
<feature type="domain" description="DRBM" evidence="9">
    <location>
        <begin position="789"/>
        <end position="859"/>
    </location>
</feature>
<evidence type="ECO:0000259" key="10">
    <source>
        <dbReference type="PROSITE" id="PS50969"/>
    </source>
</evidence>
<dbReference type="InterPro" id="IPR023214">
    <property type="entry name" value="HAD_sf"/>
</dbReference>
<proteinExistence type="predicted"/>
<dbReference type="EMBL" id="QGKV02001507">
    <property type="protein sequence ID" value="KAF3529902.1"/>
    <property type="molecule type" value="Genomic_DNA"/>
</dbReference>
<evidence type="ECO:0000259" key="9">
    <source>
        <dbReference type="PROSITE" id="PS50137"/>
    </source>
</evidence>
<gene>
    <name evidence="11" type="ORF">DY000_02037681</name>
</gene>
<dbReference type="CDD" id="cd07521">
    <property type="entry name" value="HAD_FCP1-like"/>
    <property type="match status" value="1"/>
</dbReference>
<dbReference type="PROSITE" id="PS50969">
    <property type="entry name" value="FCP1"/>
    <property type="match status" value="1"/>
</dbReference>